<dbReference type="EMBL" id="PEDL01000005">
    <property type="protein sequence ID" value="PHV71049.1"/>
    <property type="molecule type" value="Genomic_DNA"/>
</dbReference>
<gene>
    <name evidence="1" type="ORF">CS063_06860</name>
</gene>
<reference evidence="1" key="1">
    <citation type="submission" date="2017-10" db="EMBL/GenBank/DDBJ databases">
        <title>Genome sequence of cellulolytic Lachnospiraceae bacterium XHS1971 isolated from hotspring sediment.</title>
        <authorList>
            <person name="Vasudevan G."/>
            <person name="Joshi A.J."/>
            <person name="Hivarkar S."/>
            <person name="Lanjekar V.B."/>
            <person name="Dhakephalkar P.K."/>
            <person name="Dagar S."/>
        </authorList>
    </citation>
    <scope>NUCLEOTIDE SEQUENCE</scope>
    <source>
        <strain evidence="1">XHS1971</strain>
    </source>
</reference>
<accession>A0AC61DCP2</accession>
<evidence type="ECO:0000313" key="2">
    <source>
        <dbReference type="Proteomes" id="UP000224460"/>
    </source>
</evidence>
<keyword evidence="2" id="KW-1185">Reference proteome</keyword>
<comment type="caution">
    <text evidence="1">The sequence shown here is derived from an EMBL/GenBank/DDBJ whole genome shotgun (WGS) entry which is preliminary data.</text>
</comment>
<name>A0AC61DCP2_9FIRM</name>
<sequence length="75" mass="8850">MEMNKLIARINELARKQKDEGLTTLEQEEQANLRQEYLAIFRGNFKNQLKNTKIQTPDGKLHPLTYRPSDKQVKH</sequence>
<organism evidence="1 2">
    <name type="scientific">Sporanaerobium hydrogeniformans</name>
    <dbReference type="NCBI Taxonomy" id="3072179"/>
    <lineage>
        <taxon>Bacteria</taxon>
        <taxon>Bacillati</taxon>
        <taxon>Bacillota</taxon>
        <taxon>Clostridia</taxon>
        <taxon>Lachnospirales</taxon>
        <taxon>Lachnospiraceae</taxon>
        <taxon>Sporanaerobium</taxon>
    </lineage>
</organism>
<dbReference type="Proteomes" id="UP000224460">
    <property type="component" value="Unassembled WGS sequence"/>
</dbReference>
<evidence type="ECO:0000313" key="1">
    <source>
        <dbReference type="EMBL" id="PHV71049.1"/>
    </source>
</evidence>
<protein>
    <submittedName>
        <fullName evidence="1">Uncharacterized protein</fullName>
    </submittedName>
</protein>
<proteinExistence type="predicted"/>